<feature type="compositionally biased region" description="Polar residues" evidence="1">
    <location>
        <begin position="216"/>
        <end position="230"/>
    </location>
</feature>
<feature type="domain" description="C2H2-type" evidence="2">
    <location>
        <begin position="73"/>
        <end position="96"/>
    </location>
</feature>
<dbReference type="PANTHER" id="PTHR21354:SF0">
    <property type="entry name" value="ZINC FINGER PROTEIN 511"/>
    <property type="match status" value="1"/>
</dbReference>
<proteinExistence type="predicted"/>
<dbReference type="Gene3D" id="3.30.160.60">
    <property type="entry name" value="Classic Zinc Finger"/>
    <property type="match status" value="1"/>
</dbReference>
<feature type="domain" description="C2H2-type" evidence="2">
    <location>
        <begin position="137"/>
        <end position="160"/>
    </location>
</feature>
<dbReference type="SMART" id="SM00355">
    <property type="entry name" value="ZnF_C2H2"/>
    <property type="match status" value="3"/>
</dbReference>
<dbReference type="InterPro" id="IPR036236">
    <property type="entry name" value="Znf_C2H2_sf"/>
</dbReference>
<dbReference type="SUPFAM" id="SSF57667">
    <property type="entry name" value="beta-beta-alpha zinc fingers"/>
    <property type="match status" value="1"/>
</dbReference>
<feature type="domain" description="C2H2-type" evidence="2">
    <location>
        <begin position="100"/>
        <end position="121"/>
    </location>
</feature>
<dbReference type="PROSITE" id="PS00028">
    <property type="entry name" value="ZINC_FINGER_C2H2_1"/>
    <property type="match status" value="3"/>
</dbReference>
<dbReference type="OrthoDB" id="18440at2759"/>
<evidence type="ECO:0000256" key="1">
    <source>
        <dbReference type="SAM" id="MobiDB-lite"/>
    </source>
</evidence>
<accession>A0A0K2V6X9</accession>
<dbReference type="AlphaFoldDB" id="A0A0K2V6X9"/>
<sequence length="297" mass="34384">MDFDFGRHRYEKGSDEDEEVWKILARLGGPLVRNAKDPFFEEGDRICDMKDPQVFETFDSEEFLHKDYKPFPCSEQGCSKVFAQLIDSEAHYNAVHRFPCSECKQGFISAHLLELHVLENHDAFFKVLSTRKPYYSCFLEICKCKFKKKEDRSRHVIQDHGFDPNLEFFEPMIKKQEGNRETSPSRKKKARRPLSMALSSPSKEDKSKGRIGPTPAKSTNNLSPTKSTPLNLRPSKIPVRSFSYKNISFGSGITKTFDTSELNQRWYVSRFDSAKKKRSSMDIHNMEDVKMSLPSIK</sequence>
<organism evidence="3">
    <name type="scientific">Lepeophtheirus salmonis</name>
    <name type="common">Salmon louse</name>
    <name type="synonym">Caligus salmonis</name>
    <dbReference type="NCBI Taxonomy" id="72036"/>
    <lineage>
        <taxon>Eukaryota</taxon>
        <taxon>Metazoa</taxon>
        <taxon>Ecdysozoa</taxon>
        <taxon>Arthropoda</taxon>
        <taxon>Crustacea</taxon>
        <taxon>Multicrustacea</taxon>
        <taxon>Hexanauplia</taxon>
        <taxon>Copepoda</taxon>
        <taxon>Siphonostomatoida</taxon>
        <taxon>Caligidae</taxon>
        <taxon>Lepeophtheirus</taxon>
    </lineage>
</organism>
<evidence type="ECO:0000259" key="2">
    <source>
        <dbReference type="PROSITE" id="PS00028"/>
    </source>
</evidence>
<dbReference type="EMBL" id="HACA01028340">
    <property type="protein sequence ID" value="CDW45701.1"/>
    <property type="molecule type" value="Transcribed_RNA"/>
</dbReference>
<feature type="compositionally biased region" description="Basic and acidic residues" evidence="1">
    <location>
        <begin position="174"/>
        <end position="184"/>
    </location>
</feature>
<feature type="region of interest" description="Disordered" evidence="1">
    <location>
        <begin position="174"/>
        <end position="234"/>
    </location>
</feature>
<protein>
    <recommendedName>
        <fullName evidence="2">C2H2-type domain-containing protein</fullName>
    </recommendedName>
</protein>
<dbReference type="PANTHER" id="PTHR21354">
    <property type="entry name" value="ZINC FINGER PROTEIN 511"/>
    <property type="match status" value="1"/>
</dbReference>
<dbReference type="InterPro" id="IPR039258">
    <property type="entry name" value="ZNF511"/>
</dbReference>
<evidence type="ECO:0000313" key="3">
    <source>
        <dbReference type="EMBL" id="CDW45701.1"/>
    </source>
</evidence>
<name>A0A0K2V6X9_LEPSM</name>
<dbReference type="InterPro" id="IPR013087">
    <property type="entry name" value="Znf_C2H2_type"/>
</dbReference>
<reference evidence="3" key="1">
    <citation type="submission" date="2014-05" db="EMBL/GenBank/DDBJ databases">
        <authorList>
            <person name="Chronopoulou M."/>
        </authorList>
    </citation>
    <scope>NUCLEOTIDE SEQUENCE</scope>
    <source>
        <tissue evidence="3">Whole organism</tissue>
    </source>
</reference>